<dbReference type="OrthoDB" id="364513at2759"/>
<dbReference type="PANTHER" id="PTHR13152:SF0">
    <property type="entry name" value="GENERAL TRANSCRIPTION FACTOR IIH SUBUNIT 4"/>
    <property type="match status" value="1"/>
</dbReference>
<dbReference type="EMBL" id="LFJN01000003">
    <property type="protein sequence ID" value="KPI44451.1"/>
    <property type="molecule type" value="Genomic_DNA"/>
</dbReference>
<evidence type="ECO:0000256" key="8">
    <source>
        <dbReference type="ARBA" id="ARBA00023242"/>
    </source>
</evidence>
<dbReference type="GO" id="GO:0001671">
    <property type="term" value="F:ATPase activator activity"/>
    <property type="evidence" value="ECO:0007669"/>
    <property type="project" value="InterPro"/>
</dbReference>
<comment type="similarity">
    <text evidence="3 9">Belongs to the TFB2 family.</text>
</comment>
<evidence type="ECO:0000256" key="4">
    <source>
        <dbReference type="ARBA" id="ARBA00022763"/>
    </source>
</evidence>
<evidence type="ECO:0000259" key="10">
    <source>
        <dbReference type="Pfam" id="PF18307"/>
    </source>
</evidence>
<dbReference type="InterPro" id="IPR040662">
    <property type="entry name" value="Tfb2_C"/>
</dbReference>
<evidence type="ECO:0000256" key="3">
    <source>
        <dbReference type="ARBA" id="ARBA00007132"/>
    </source>
</evidence>
<dbReference type="RefSeq" id="XP_018004414.1">
    <property type="nucleotide sequence ID" value="XM_018148899.1"/>
</dbReference>
<keyword evidence="8 9" id="KW-0539">Nucleus</keyword>
<dbReference type="InterPro" id="IPR004598">
    <property type="entry name" value="TFIIH_p52/Tfb2"/>
</dbReference>
<dbReference type="Gene3D" id="3.30.70.2610">
    <property type="match status" value="1"/>
</dbReference>
<evidence type="ECO:0000256" key="7">
    <source>
        <dbReference type="ARBA" id="ARBA00023204"/>
    </source>
</evidence>
<keyword evidence="6 9" id="KW-0804">Transcription</keyword>
<comment type="subcellular location">
    <subcellularLocation>
        <location evidence="2 9">Nucleus</location>
    </subcellularLocation>
</comment>
<dbReference type="Pfam" id="PF18307">
    <property type="entry name" value="Tfb2_C"/>
    <property type="match status" value="1"/>
</dbReference>
<evidence type="ECO:0000256" key="6">
    <source>
        <dbReference type="ARBA" id="ARBA00023163"/>
    </source>
</evidence>
<organism evidence="11 12">
    <name type="scientific">Cyphellophora attinorum</name>
    <dbReference type="NCBI Taxonomy" id="1664694"/>
    <lineage>
        <taxon>Eukaryota</taxon>
        <taxon>Fungi</taxon>
        <taxon>Dikarya</taxon>
        <taxon>Ascomycota</taxon>
        <taxon>Pezizomycotina</taxon>
        <taxon>Eurotiomycetes</taxon>
        <taxon>Chaetothyriomycetidae</taxon>
        <taxon>Chaetothyriales</taxon>
        <taxon>Cyphellophoraceae</taxon>
        <taxon>Cyphellophora</taxon>
    </lineage>
</organism>
<comment type="function">
    <text evidence="1">Component of the general transcription and DNA repair factor IIH (TFIIH) core complex, which is involved in general and transcription-coupled nucleotide excision repair (NER) of damaged DNA and, when complexed to TFIIK, in RNA transcription by RNA polymerase II. In NER, TFIIH acts by opening DNA around the lesion to allow the excision of the damaged oligonucleotide and its replacement by a new DNA fragment. In transcription, TFIIH has an essential role in transcription initiation. When the pre-initiation complex (PIC) has been established, TFIIH is required for promoter opening and promoter escape. Phosphorylation of the C-terminal tail (CTD) of the largest subunit of RNA polymerase II by the kinase module TFIIK controls the initiation of transcription.</text>
</comment>
<proteinExistence type="inferred from homology"/>
<dbReference type="NCBIfam" id="TIGR00625">
    <property type="entry name" value="tfb2"/>
    <property type="match status" value="1"/>
</dbReference>
<dbReference type="STRING" id="1664694.A0A0N0NQY0"/>
<dbReference type="GO" id="GO:0000439">
    <property type="term" value="C:transcription factor TFIIH core complex"/>
    <property type="evidence" value="ECO:0007669"/>
    <property type="project" value="InterPro"/>
</dbReference>
<dbReference type="VEuPathDB" id="FungiDB:AB675_8452"/>
<dbReference type="Pfam" id="PF03849">
    <property type="entry name" value="Tfb2"/>
    <property type="match status" value="1"/>
</dbReference>
<dbReference type="Proteomes" id="UP000038010">
    <property type="component" value="Unassembled WGS sequence"/>
</dbReference>
<evidence type="ECO:0000256" key="2">
    <source>
        <dbReference type="ARBA" id="ARBA00004123"/>
    </source>
</evidence>
<keyword evidence="12" id="KW-1185">Reference proteome</keyword>
<dbReference type="GeneID" id="28740779"/>
<keyword evidence="5 9" id="KW-0805">Transcription regulation</keyword>
<feature type="domain" description="Transcription factor Tfb2 C-terminal" evidence="10">
    <location>
        <begin position="417"/>
        <end position="482"/>
    </location>
</feature>
<dbReference type="GO" id="GO:0006289">
    <property type="term" value="P:nucleotide-excision repair"/>
    <property type="evidence" value="ECO:0007669"/>
    <property type="project" value="InterPro"/>
</dbReference>
<dbReference type="GO" id="GO:0005675">
    <property type="term" value="C:transcription factor TFIIH holo complex"/>
    <property type="evidence" value="ECO:0007669"/>
    <property type="project" value="TreeGrafter"/>
</dbReference>
<dbReference type="GO" id="GO:0003690">
    <property type="term" value="F:double-stranded DNA binding"/>
    <property type="evidence" value="ECO:0007669"/>
    <property type="project" value="TreeGrafter"/>
</dbReference>
<protein>
    <recommendedName>
        <fullName evidence="9">RNA polymerase II transcription factor B subunit 2</fullName>
    </recommendedName>
</protein>
<gene>
    <name evidence="11" type="ORF">AB675_8452</name>
</gene>
<comment type="function">
    <text evidence="9">Component of the general transcription and DNA repair factor IIH (TFIIH) core complex which is involved in general and transcription-coupled nucleotide excision repair (NER) of damaged DNA.</text>
</comment>
<evidence type="ECO:0000256" key="9">
    <source>
        <dbReference type="RuleBase" id="RU364024"/>
    </source>
</evidence>
<comment type="caution">
    <text evidence="11">The sequence shown here is derived from an EMBL/GenBank/DDBJ whole genome shotgun (WGS) entry which is preliminary data.</text>
</comment>
<keyword evidence="4 9" id="KW-0227">DNA damage</keyword>
<sequence>MAEGLQSWDFLETLPGIDFFRLYKSPSSALAIFRKRLSSLAKAFVMGMLYMPAPMPLKHFEIMVKDGSIRERDTAINLLQRYHIFKEIRSAAGRSFSLTPEFAKSLRVALTGRGEGHSFGKITSVPVGEQVDIDFLDEYARRQWEGILGYMVSSSDNPIESAEPLSRPSSKIIELLRVGGLVGGRGNQDITKEGFSFVLQDLNTQIWSLLFLYAEVADQFELNTIDVLSFLLHLSSLELGQAYSTESLDSTQMQCLDDLQSSGIVFMPLNSDGTPAPYFYPTRLATTLTSDSQSTISATNATLGSSLSASTPGQGFVIIETNYRVYAYTDSPLQIALLGQFVRLRSRHANLVTGKMTKGSIQRAIFRGITADQIISYLTSHAHPQMRKRAQQEQAQLRARNIDQGKTIPIIPATILDQIHLWEIERERMTATNGFLMKDFDKDDEYRAVSTYADEIGVLIWKNDRKRLFFISRIEQVKTFLQERRGGGQSSSR</sequence>
<accession>A0A0N0NQY0</accession>
<name>A0A0N0NQY0_9EURO</name>
<dbReference type="PANTHER" id="PTHR13152">
    <property type="entry name" value="TFIIH, POLYPEPTIDE 4"/>
    <property type="match status" value="1"/>
</dbReference>
<dbReference type="AlphaFoldDB" id="A0A0N0NQY0"/>
<evidence type="ECO:0000313" key="11">
    <source>
        <dbReference type="EMBL" id="KPI44451.1"/>
    </source>
</evidence>
<evidence type="ECO:0000256" key="1">
    <source>
        <dbReference type="ARBA" id="ARBA00002817"/>
    </source>
</evidence>
<keyword evidence="7 9" id="KW-0234">DNA repair</keyword>
<evidence type="ECO:0000313" key="12">
    <source>
        <dbReference type="Proteomes" id="UP000038010"/>
    </source>
</evidence>
<reference evidence="11 12" key="1">
    <citation type="submission" date="2015-06" db="EMBL/GenBank/DDBJ databases">
        <title>Draft genome of the ant-associated black yeast Phialophora attae CBS 131958.</title>
        <authorList>
            <person name="Moreno L.F."/>
            <person name="Stielow B.J."/>
            <person name="de Hoog S."/>
            <person name="Vicente V.A."/>
            <person name="Weiss V.A."/>
            <person name="de Vries M."/>
            <person name="Cruz L.M."/>
            <person name="Souza E.M."/>
        </authorList>
    </citation>
    <scope>NUCLEOTIDE SEQUENCE [LARGE SCALE GENOMIC DNA]</scope>
    <source>
        <strain evidence="11 12">CBS 131958</strain>
    </source>
</reference>
<evidence type="ECO:0000256" key="5">
    <source>
        <dbReference type="ARBA" id="ARBA00023015"/>
    </source>
</evidence>